<reference evidence="1 2" key="1">
    <citation type="submission" date="2018-07" db="EMBL/GenBank/DDBJ databases">
        <title>Dyella monticola sp. nov. and Dyella psychrodurans sp. nov. isolated from monsoon evergreen broad-leaved forest soil of Dinghu Mountain, China.</title>
        <authorList>
            <person name="Gao Z."/>
            <person name="Qiu L."/>
        </authorList>
    </citation>
    <scope>NUCLEOTIDE SEQUENCE [LARGE SCALE GENOMIC DNA]</scope>
    <source>
        <strain evidence="1 2">4MSK11</strain>
    </source>
</reference>
<sequence>MRVDHDFPIDQFIAEAPALRWFDGITAGMRIPVYEVRMQNAHVRRMHLRYQAMRREPDFGVNAMRASRVENPLK</sequence>
<accession>A0A370XCE8</accession>
<evidence type="ECO:0000313" key="2">
    <source>
        <dbReference type="Proteomes" id="UP000255334"/>
    </source>
</evidence>
<dbReference type="EMBL" id="QRBF01000001">
    <property type="protein sequence ID" value="RDS86069.1"/>
    <property type="molecule type" value="Genomic_DNA"/>
</dbReference>
<gene>
    <name evidence="1" type="ORF">DWU99_02005</name>
</gene>
<protein>
    <submittedName>
        <fullName evidence="1">Uncharacterized protein</fullName>
    </submittedName>
</protein>
<dbReference type="AlphaFoldDB" id="A0A370XCE8"/>
<name>A0A370XCE8_9GAMM</name>
<comment type="caution">
    <text evidence="1">The sequence shown here is derived from an EMBL/GenBank/DDBJ whole genome shotgun (WGS) entry which is preliminary data.</text>
</comment>
<organism evidence="1 2">
    <name type="scientific">Dyella psychrodurans</name>
    <dbReference type="NCBI Taxonomy" id="1927960"/>
    <lineage>
        <taxon>Bacteria</taxon>
        <taxon>Pseudomonadati</taxon>
        <taxon>Pseudomonadota</taxon>
        <taxon>Gammaproteobacteria</taxon>
        <taxon>Lysobacterales</taxon>
        <taxon>Rhodanobacteraceae</taxon>
        <taxon>Dyella</taxon>
    </lineage>
</organism>
<evidence type="ECO:0000313" key="1">
    <source>
        <dbReference type="EMBL" id="RDS86069.1"/>
    </source>
</evidence>
<proteinExistence type="predicted"/>
<dbReference type="Proteomes" id="UP000255334">
    <property type="component" value="Unassembled WGS sequence"/>
</dbReference>
<keyword evidence="2" id="KW-1185">Reference proteome</keyword>